<accession>A0ABT9IZR0</accession>
<dbReference type="RefSeq" id="WP_305991559.1">
    <property type="nucleotide sequence ID" value="NZ_JAVAMP010000002.1"/>
</dbReference>
<name>A0ABT9IZR0_9BACL</name>
<gene>
    <name evidence="2" type="ORF">Q5Y73_09150</name>
</gene>
<dbReference type="Gene3D" id="3.40.630.30">
    <property type="match status" value="1"/>
</dbReference>
<dbReference type="Pfam" id="PF00583">
    <property type="entry name" value="Acetyltransf_1"/>
    <property type="match status" value="1"/>
</dbReference>
<feature type="domain" description="N-acetyltransferase" evidence="1">
    <location>
        <begin position="3"/>
        <end position="170"/>
    </location>
</feature>
<dbReference type="GO" id="GO:0016740">
    <property type="term" value="F:transferase activity"/>
    <property type="evidence" value="ECO:0007669"/>
    <property type="project" value="UniProtKB-KW"/>
</dbReference>
<dbReference type="PANTHER" id="PTHR43415">
    <property type="entry name" value="SPERMIDINE N(1)-ACETYLTRANSFERASE"/>
    <property type="match status" value="1"/>
</dbReference>
<dbReference type="PANTHER" id="PTHR43415:SF5">
    <property type="entry name" value="ACETYLTRANSFERASE"/>
    <property type="match status" value="1"/>
</dbReference>
<keyword evidence="3" id="KW-1185">Reference proteome</keyword>
<evidence type="ECO:0000313" key="2">
    <source>
        <dbReference type="EMBL" id="MDP5274274.1"/>
    </source>
</evidence>
<dbReference type="CDD" id="cd04301">
    <property type="entry name" value="NAT_SF"/>
    <property type="match status" value="1"/>
</dbReference>
<reference evidence="2 3" key="1">
    <citation type="submission" date="2023-08" db="EMBL/GenBank/DDBJ databases">
        <authorList>
            <person name="Park J.-S."/>
        </authorList>
    </citation>
    <scope>NUCLEOTIDE SEQUENCE [LARGE SCALE GENOMIC DNA]</scope>
    <source>
        <strain evidence="2 3">2205SS18-9</strain>
    </source>
</reference>
<keyword evidence="2" id="KW-0808">Transferase</keyword>
<dbReference type="SUPFAM" id="SSF55729">
    <property type="entry name" value="Acyl-CoA N-acyltransferases (Nat)"/>
    <property type="match status" value="1"/>
</dbReference>
<dbReference type="EMBL" id="JAVAMP010000002">
    <property type="protein sequence ID" value="MDP5274274.1"/>
    <property type="molecule type" value="Genomic_DNA"/>
</dbReference>
<evidence type="ECO:0000313" key="3">
    <source>
        <dbReference type="Proteomes" id="UP001231941"/>
    </source>
</evidence>
<protein>
    <submittedName>
        <fullName evidence="2">GNAT family protein</fullName>
        <ecNumber evidence="2">2.-.-.-</ecNumber>
    </submittedName>
</protein>
<sequence>MKITLELINELDFSKIVDIVNEYDSDFLVQWAGLTYKYPLSVEQMEEHYNRGINTKEGNAYVYKIKDTELGRFIGSIQLARFDEAKKEAVIGRFIIDNKFRGKGIGQAALKHLVRLGFEQFELNRLKLNVFHINKGAIKCYEKVGFQQIDVNPKLYKSSTGEWWDQIQMLLSKKEWIHNQKK</sequence>
<evidence type="ECO:0000259" key="1">
    <source>
        <dbReference type="PROSITE" id="PS51186"/>
    </source>
</evidence>
<dbReference type="InterPro" id="IPR000182">
    <property type="entry name" value="GNAT_dom"/>
</dbReference>
<dbReference type="PROSITE" id="PS51186">
    <property type="entry name" value="GNAT"/>
    <property type="match status" value="1"/>
</dbReference>
<proteinExistence type="predicted"/>
<organism evidence="2 3">
    <name type="scientific">Chengkuizengella axinellae</name>
    <dbReference type="NCBI Taxonomy" id="3064388"/>
    <lineage>
        <taxon>Bacteria</taxon>
        <taxon>Bacillati</taxon>
        <taxon>Bacillota</taxon>
        <taxon>Bacilli</taxon>
        <taxon>Bacillales</taxon>
        <taxon>Paenibacillaceae</taxon>
        <taxon>Chengkuizengella</taxon>
    </lineage>
</organism>
<dbReference type="InterPro" id="IPR016181">
    <property type="entry name" value="Acyl_CoA_acyltransferase"/>
</dbReference>
<dbReference type="Proteomes" id="UP001231941">
    <property type="component" value="Unassembled WGS sequence"/>
</dbReference>
<dbReference type="EC" id="2.-.-.-" evidence="2"/>
<comment type="caution">
    <text evidence="2">The sequence shown here is derived from an EMBL/GenBank/DDBJ whole genome shotgun (WGS) entry which is preliminary data.</text>
</comment>